<protein>
    <submittedName>
        <fullName evidence="1">Helix-turn-helix transcriptional regulator</fullName>
    </submittedName>
</protein>
<reference evidence="1 2" key="1">
    <citation type="submission" date="2024-09" db="EMBL/GenBank/DDBJ databases">
        <authorList>
            <person name="Sun Q."/>
            <person name="Mori K."/>
        </authorList>
    </citation>
    <scope>NUCLEOTIDE SEQUENCE [LARGE SCALE GENOMIC DNA]</scope>
    <source>
        <strain evidence="1 2">CCM 7765</strain>
    </source>
</reference>
<comment type="caution">
    <text evidence="1">The sequence shown here is derived from an EMBL/GenBank/DDBJ whole genome shotgun (WGS) entry which is preliminary data.</text>
</comment>
<gene>
    <name evidence="1" type="ORF">ACFFI0_18730</name>
</gene>
<dbReference type="Proteomes" id="UP001589774">
    <property type="component" value="Unassembled WGS sequence"/>
</dbReference>
<dbReference type="EMBL" id="JBHLWO010000002">
    <property type="protein sequence ID" value="MFC0320370.1"/>
    <property type="molecule type" value="Genomic_DNA"/>
</dbReference>
<accession>A0ABV6HND6</accession>
<evidence type="ECO:0000313" key="2">
    <source>
        <dbReference type="Proteomes" id="UP001589774"/>
    </source>
</evidence>
<proteinExistence type="predicted"/>
<dbReference type="RefSeq" id="WP_013667743.1">
    <property type="nucleotide sequence ID" value="NZ_JBHLWO010000002.1"/>
</dbReference>
<keyword evidence="2" id="KW-1185">Reference proteome</keyword>
<organism evidence="1 2">
    <name type="scientific">Olivibacter oleidegradans</name>
    <dbReference type="NCBI Taxonomy" id="760123"/>
    <lineage>
        <taxon>Bacteria</taxon>
        <taxon>Pseudomonadati</taxon>
        <taxon>Bacteroidota</taxon>
        <taxon>Sphingobacteriia</taxon>
        <taxon>Sphingobacteriales</taxon>
        <taxon>Sphingobacteriaceae</taxon>
        <taxon>Olivibacter</taxon>
    </lineage>
</organism>
<name>A0ABV6HND6_9SPHI</name>
<sequence length="127" mass="15420">MEKHYGEIIERTIRRNGYSISELSRLMKVNRRSIYNWFNQPKFKPEIIFKIGCALKHDFSNEFPELFSAEEFQKVFNDSKMFHMRFLDEEREKINYWKDKYISLLEEYNHILAANNIQTRTISISAL</sequence>
<evidence type="ECO:0000313" key="1">
    <source>
        <dbReference type="EMBL" id="MFC0320370.1"/>
    </source>
</evidence>